<name>A0A1Y1XIX2_9FUNG</name>
<dbReference type="InterPro" id="IPR001087">
    <property type="entry name" value="GDSL"/>
</dbReference>
<organism evidence="3 4">
    <name type="scientific">Anaeromyces robustus</name>
    <dbReference type="NCBI Taxonomy" id="1754192"/>
    <lineage>
        <taxon>Eukaryota</taxon>
        <taxon>Fungi</taxon>
        <taxon>Fungi incertae sedis</taxon>
        <taxon>Chytridiomycota</taxon>
        <taxon>Chytridiomycota incertae sedis</taxon>
        <taxon>Neocallimastigomycetes</taxon>
        <taxon>Neocallimastigales</taxon>
        <taxon>Neocallimastigaceae</taxon>
        <taxon>Anaeromyces</taxon>
    </lineage>
</organism>
<evidence type="ECO:0008006" key="5">
    <source>
        <dbReference type="Google" id="ProtNLM"/>
    </source>
</evidence>
<sequence length="348" mass="39958">MKTLYSTLGLLLSSLLVLPALGRTFRGQDVSWAYLTNSTFLFDFDKMQDLVVFGDSYSDVHTNVKNMKYDSEIYGGKNWALKLIDIPDHKVWLWDFAHKGAVVDLQLVPRDEENTSFVTQYNSFVENLYEKNSIRGWSSRTTLFSIWFGTNDIIYMSRSPESSSNGTIDKIIDSKFQTMENLYQHGARHFLLIYVPTIEKAPLNRGNSLYFTYDDTTYYNTQVNNRAKEFSTTHPDCNVLVYDSFMEFNYIMDNKNAFGINNIVDSCVESGADDCGKDETHFWHNDLHPSHVVQEALGQDIYEFLDSKKVVRAVPSDVEGNAESGAFTFNLKSLFLWNAIFLLSLLFI</sequence>
<dbReference type="SUPFAM" id="SSF52266">
    <property type="entry name" value="SGNH hydrolase"/>
    <property type="match status" value="1"/>
</dbReference>
<feature type="signal peptide" evidence="2">
    <location>
        <begin position="1"/>
        <end position="22"/>
    </location>
</feature>
<dbReference type="Proteomes" id="UP000193944">
    <property type="component" value="Unassembled WGS sequence"/>
</dbReference>
<reference evidence="3 4" key="2">
    <citation type="submission" date="2016-08" db="EMBL/GenBank/DDBJ databases">
        <title>Pervasive Adenine N6-methylation of Active Genes in Fungi.</title>
        <authorList>
            <consortium name="DOE Joint Genome Institute"/>
            <person name="Mondo S.J."/>
            <person name="Dannebaum R.O."/>
            <person name="Kuo R.C."/>
            <person name="Labutti K."/>
            <person name="Haridas S."/>
            <person name="Kuo A."/>
            <person name="Salamov A."/>
            <person name="Ahrendt S.R."/>
            <person name="Lipzen A."/>
            <person name="Sullivan W."/>
            <person name="Andreopoulos W.B."/>
            <person name="Clum A."/>
            <person name="Lindquist E."/>
            <person name="Daum C."/>
            <person name="Ramamoorthy G.K."/>
            <person name="Gryganskyi A."/>
            <person name="Culley D."/>
            <person name="Magnuson J.K."/>
            <person name="James T.Y."/>
            <person name="O'Malley M.A."/>
            <person name="Stajich J.E."/>
            <person name="Spatafora J.W."/>
            <person name="Visel A."/>
            <person name="Grigoriev I.V."/>
        </authorList>
    </citation>
    <scope>NUCLEOTIDE SEQUENCE [LARGE SCALE GENOMIC DNA]</scope>
    <source>
        <strain evidence="3 4">S4</strain>
    </source>
</reference>
<proteinExistence type="predicted"/>
<evidence type="ECO:0000313" key="4">
    <source>
        <dbReference type="Proteomes" id="UP000193944"/>
    </source>
</evidence>
<dbReference type="OrthoDB" id="1600564at2759"/>
<evidence type="ECO:0000256" key="2">
    <source>
        <dbReference type="SAM" id="SignalP"/>
    </source>
</evidence>
<dbReference type="InterPro" id="IPR036514">
    <property type="entry name" value="SGNH_hydro_sf"/>
</dbReference>
<feature type="chain" id="PRO_5011005066" description="SGNH hydrolase" evidence="2">
    <location>
        <begin position="23"/>
        <end position="348"/>
    </location>
</feature>
<keyword evidence="4" id="KW-1185">Reference proteome</keyword>
<dbReference type="PANTHER" id="PTHR45648">
    <property type="entry name" value="GDSL LIPASE/ACYLHYDROLASE FAMILY PROTEIN (AFU_ORTHOLOGUE AFUA_4G14700)"/>
    <property type="match status" value="1"/>
</dbReference>
<keyword evidence="1" id="KW-0378">Hydrolase</keyword>
<dbReference type="Gene3D" id="3.40.50.1110">
    <property type="entry name" value="SGNH hydrolase"/>
    <property type="match status" value="1"/>
</dbReference>
<protein>
    <recommendedName>
        <fullName evidence="5">SGNH hydrolase</fullName>
    </recommendedName>
</protein>
<evidence type="ECO:0000313" key="3">
    <source>
        <dbReference type="EMBL" id="ORX85699.1"/>
    </source>
</evidence>
<dbReference type="InterPro" id="IPR051058">
    <property type="entry name" value="GDSL_Est/Lipase"/>
</dbReference>
<comment type="caution">
    <text evidence="3">The sequence shown here is derived from an EMBL/GenBank/DDBJ whole genome shotgun (WGS) entry which is preliminary data.</text>
</comment>
<dbReference type="PANTHER" id="PTHR45648:SF22">
    <property type="entry name" value="GDSL LIPASE_ACYLHYDROLASE FAMILY PROTEIN (AFU_ORTHOLOGUE AFUA_4G14700)"/>
    <property type="match status" value="1"/>
</dbReference>
<dbReference type="EMBL" id="MCFG01000031">
    <property type="protein sequence ID" value="ORX85699.1"/>
    <property type="molecule type" value="Genomic_DNA"/>
</dbReference>
<dbReference type="Pfam" id="PF00657">
    <property type="entry name" value="Lipase_GDSL"/>
    <property type="match status" value="1"/>
</dbReference>
<evidence type="ECO:0000256" key="1">
    <source>
        <dbReference type="ARBA" id="ARBA00022801"/>
    </source>
</evidence>
<dbReference type="AlphaFoldDB" id="A0A1Y1XIX2"/>
<gene>
    <name evidence="3" type="ORF">BCR32DRAFT_216830</name>
</gene>
<reference evidence="3 4" key="1">
    <citation type="submission" date="2016-08" db="EMBL/GenBank/DDBJ databases">
        <title>A Parts List for Fungal Cellulosomes Revealed by Comparative Genomics.</title>
        <authorList>
            <consortium name="DOE Joint Genome Institute"/>
            <person name="Haitjema C.H."/>
            <person name="Gilmore S.P."/>
            <person name="Henske J.K."/>
            <person name="Solomon K.V."/>
            <person name="De Groot R."/>
            <person name="Kuo A."/>
            <person name="Mondo S.J."/>
            <person name="Salamov A.A."/>
            <person name="Labutti K."/>
            <person name="Zhao Z."/>
            <person name="Chiniquy J."/>
            <person name="Barry K."/>
            <person name="Brewer H.M."/>
            <person name="Purvine S.O."/>
            <person name="Wright A.T."/>
            <person name="Boxma B."/>
            <person name="Van Alen T."/>
            <person name="Hackstein J.H."/>
            <person name="Baker S.E."/>
            <person name="Grigoriev I.V."/>
            <person name="O'Malley M.A."/>
        </authorList>
    </citation>
    <scope>NUCLEOTIDE SEQUENCE [LARGE SCALE GENOMIC DNA]</scope>
    <source>
        <strain evidence="3 4">S4</strain>
    </source>
</reference>
<accession>A0A1Y1XIX2</accession>
<keyword evidence="2" id="KW-0732">Signal</keyword>
<dbReference type="STRING" id="1754192.A0A1Y1XIX2"/>
<dbReference type="GO" id="GO:0016788">
    <property type="term" value="F:hydrolase activity, acting on ester bonds"/>
    <property type="evidence" value="ECO:0007669"/>
    <property type="project" value="InterPro"/>
</dbReference>